<dbReference type="RefSeq" id="WP_130093685.1">
    <property type="nucleotide sequence ID" value="NZ_SETE01000003.1"/>
</dbReference>
<name>A0A4Q4KLR2_9FLAO</name>
<organism evidence="1 2">
    <name type="scientific">Brumimicrobium glaciale</name>
    <dbReference type="NCBI Taxonomy" id="200475"/>
    <lineage>
        <taxon>Bacteria</taxon>
        <taxon>Pseudomonadati</taxon>
        <taxon>Bacteroidota</taxon>
        <taxon>Flavobacteriia</taxon>
        <taxon>Flavobacteriales</taxon>
        <taxon>Crocinitomicaceae</taxon>
        <taxon>Brumimicrobium</taxon>
    </lineage>
</organism>
<sequence>MLKKIIMFFLISVTFYGYSQENHDKRLLERYSNEELTSLQNNNPEEYEIIVHALKVGISIGDIQEGKGKEIIYNGEIDKDPNLEHTYISLGLELKDNAYQYYKFKGTNKMVIVRPKNLITQIK</sequence>
<dbReference type="OrthoDB" id="1467404at2"/>
<proteinExistence type="predicted"/>
<comment type="caution">
    <text evidence="1">The sequence shown here is derived from an EMBL/GenBank/DDBJ whole genome shotgun (WGS) entry which is preliminary data.</text>
</comment>
<dbReference type="EMBL" id="SETE01000003">
    <property type="protein sequence ID" value="RYM34245.1"/>
    <property type="molecule type" value="Genomic_DNA"/>
</dbReference>
<gene>
    <name evidence="1" type="ORF">ERX46_09840</name>
</gene>
<keyword evidence="2" id="KW-1185">Reference proteome</keyword>
<dbReference type="Proteomes" id="UP000293952">
    <property type="component" value="Unassembled WGS sequence"/>
</dbReference>
<accession>A0A4Q4KLR2</accession>
<evidence type="ECO:0000313" key="2">
    <source>
        <dbReference type="Proteomes" id="UP000293952"/>
    </source>
</evidence>
<dbReference type="AlphaFoldDB" id="A0A4Q4KLR2"/>
<protein>
    <submittedName>
        <fullName evidence="1">Uncharacterized protein</fullName>
    </submittedName>
</protein>
<reference evidence="1 2" key="1">
    <citation type="submission" date="2019-02" db="EMBL/GenBank/DDBJ databases">
        <title>Genome sequence of the sea-ice species Brumimicrobium glaciale.</title>
        <authorList>
            <person name="Bowman J.P."/>
        </authorList>
    </citation>
    <scope>NUCLEOTIDE SEQUENCE [LARGE SCALE GENOMIC DNA]</scope>
    <source>
        <strain evidence="1 2">IC156</strain>
    </source>
</reference>
<evidence type="ECO:0000313" key="1">
    <source>
        <dbReference type="EMBL" id="RYM34245.1"/>
    </source>
</evidence>